<accession>A0A9Q4C6L9</accession>
<dbReference type="PANTHER" id="PTHR39426:SF1">
    <property type="entry name" value="HOMOLOGY TO DEATH-ON-CURING PROTEIN OF PHAGE P1"/>
    <property type="match status" value="1"/>
</dbReference>
<dbReference type="Proteomes" id="UP001149411">
    <property type="component" value="Unassembled WGS sequence"/>
</dbReference>
<dbReference type="InterPro" id="IPR003812">
    <property type="entry name" value="Fido"/>
</dbReference>
<organism evidence="2 3">
    <name type="scientific">Halorutilus salinus</name>
    <dbReference type="NCBI Taxonomy" id="2487751"/>
    <lineage>
        <taxon>Archaea</taxon>
        <taxon>Methanobacteriati</taxon>
        <taxon>Methanobacteriota</taxon>
        <taxon>Stenosarchaea group</taxon>
        <taxon>Halobacteria</taxon>
        <taxon>Halorutilales</taxon>
        <taxon>Halorutilaceae</taxon>
        <taxon>Halorutilus</taxon>
    </lineage>
</organism>
<sequence length="146" mass="16130">MFDPYDPTDGLKTDGGEGIDYPSVSDIYRIHEAVIENDEQATEGVVNDGQVENALSYIEHGHFGQKPESLFEKAAELFVRIVRGHEFADGNKRTASYSALRLIRVNGYPEVNTTDELADIAERIAAGEDIPLSKVEEVLRDTATDT</sequence>
<dbReference type="PANTHER" id="PTHR39426">
    <property type="entry name" value="HOMOLOGY TO DEATH-ON-CURING PROTEIN OF PHAGE P1"/>
    <property type="match status" value="1"/>
</dbReference>
<gene>
    <name evidence="2" type="ORF">EGH25_08395</name>
</gene>
<evidence type="ECO:0000313" key="3">
    <source>
        <dbReference type="Proteomes" id="UP001149411"/>
    </source>
</evidence>
<evidence type="ECO:0000313" key="2">
    <source>
        <dbReference type="EMBL" id="MCX2819369.1"/>
    </source>
</evidence>
<dbReference type="GO" id="GO:0016301">
    <property type="term" value="F:kinase activity"/>
    <property type="evidence" value="ECO:0007669"/>
    <property type="project" value="InterPro"/>
</dbReference>
<dbReference type="InterPro" id="IPR053737">
    <property type="entry name" value="Type_II_TA_Toxin"/>
</dbReference>
<dbReference type="InterPro" id="IPR036597">
    <property type="entry name" value="Fido-like_dom_sf"/>
</dbReference>
<dbReference type="InterPro" id="IPR006440">
    <property type="entry name" value="Doc"/>
</dbReference>
<dbReference type="EMBL" id="RKLV01000007">
    <property type="protein sequence ID" value="MCX2819369.1"/>
    <property type="molecule type" value="Genomic_DNA"/>
</dbReference>
<dbReference type="RefSeq" id="WP_266087556.1">
    <property type="nucleotide sequence ID" value="NZ_RKLV01000007.1"/>
</dbReference>
<comment type="caution">
    <text evidence="2">The sequence shown here is derived from an EMBL/GenBank/DDBJ whole genome shotgun (WGS) entry which is preliminary data.</text>
</comment>
<name>A0A9Q4C6L9_9EURY</name>
<protein>
    <submittedName>
        <fullName evidence="2">Type II toxin-antitoxin system death-on-curing family toxin</fullName>
    </submittedName>
</protein>
<proteinExistence type="predicted"/>
<feature type="domain" description="Fido" evidence="1">
    <location>
        <begin position="22"/>
        <end position="141"/>
    </location>
</feature>
<evidence type="ECO:0000259" key="1">
    <source>
        <dbReference type="PROSITE" id="PS51459"/>
    </source>
</evidence>
<dbReference type="Gene3D" id="1.20.120.1870">
    <property type="entry name" value="Fic/DOC protein, Fido domain"/>
    <property type="match status" value="1"/>
</dbReference>
<dbReference type="SUPFAM" id="SSF140931">
    <property type="entry name" value="Fic-like"/>
    <property type="match status" value="1"/>
</dbReference>
<keyword evidence="3" id="KW-1185">Reference proteome</keyword>
<dbReference type="NCBIfam" id="TIGR01550">
    <property type="entry name" value="DOC_P1"/>
    <property type="match status" value="1"/>
</dbReference>
<dbReference type="AlphaFoldDB" id="A0A9Q4C6L9"/>
<reference evidence="2" key="1">
    <citation type="submission" date="2022-09" db="EMBL/GenBank/DDBJ databases">
        <title>Haloadaptaus new haloarchaeum isolated from saline soil.</title>
        <authorList>
            <person name="Duran-Viseras A."/>
            <person name="Sanchez-Porro C."/>
            <person name="Ventosa A."/>
        </authorList>
    </citation>
    <scope>NUCLEOTIDE SEQUENCE</scope>
    <source>
        <strain evidence="2">F3-133</strain>
    </source>
</reference>
<dbReference type="Pfam" id="PF02661">
    <property type="entry name" value="Fic"/>
    <property type="match status" value="1"/>
</dbReference>
<dbReference type="PROSITE" id="PS51459">
    <property type="entry name" value="FIDO"/>
    <property type="match status" value="1"/>
</dbReference>